<evidence type="ECO:0000313" key="1">
    <source>
        <dbReference type="EMBL" id="MCW3807992.1"/>
    </source>
</evidence>
<name>A0AAE3MJ41_9BACT</name>
<proteinExistence type="predicted"/>
<sequence>MKLKIILCLMFLCLNGYCQKPWELSKEFKLYNLTLRGVQIDIAFSDSIFYYEKYQDIFYHIATGKFEINSNKYLDFKIDTLKTISLIKSLNNQEKRFIMPPKFDKIIFLMESDTIHCKYNFSGREKVYKIPLVIQNE</sequence>
<keyword evidence="2" id="KW-1185">Reference proteome</keyword>
<protein>
    <submittedName>
        <fullName evidence="1">Uncharacterized protein</fullName>
    </submittedName>
</protein>
<dbReference type="EMBL" id="JAPDPI010000076">
    <property type="protein sequence ID" value="MCW3807992.1"/>
    <property type="molecule type" value="Genomic_DNA"/>
</dbReference>
<comment type="caution">
    <text evidence="1">The sequence shown here is derived from an EMBL/GenBank/DDBJ whole genome shotgun (WGS) entry which is preliminary data.</text>
</comment>
<accession>A0AAE3MJ41</accession>
<gene>
    <name evidence="1" type="ORF">OM074_20380</name>
</gene>
<organism evidence="1 2">
    <name type="scientific">Plebeiibacterium marinum</name>
    <dbReference type="NCBI Taxonomy" id="2992111"/>
    <lineage>
        <taxon>Bacteria</taxon>
        <taxon>Pseudomonadati</taxon>
        <taxon>Bacteroidota</taxon>
        <taxon>Bacteroidia</taxon>
        <taxon>Marinilabiliales</taxon>
        <taxon>Marinilabiliaceae</taxon>
        <taxon>Plebeiibacterium</taxon>
    </lineage>
</organism>
<dbReference type="RefSeq" id="WP_301202512.1">
    <property type="nucleotide sequence ID" value="NZ_JAPDPI010000076.1"/>
</dbReference>
<dbReference type="Proteomes" id="UP001207408">
    <property type="component" value="Unassembled WGS sequence"/>
</dbReference>
<reference evidence="1" key="1">
    <citation type="submission" date="2022-10" db="EMBL/GenBank/DDBJ databases">
        <authorList>
            <person name="Yu W.X."/>
        </authorList>
    </citation>
    <scope>NUCLEOTIDE SEQUENCE</scope>
    <source>
        <strain evidence="1">D04</strain>
    </source>
</reference>
<evidence type="ECO:0000313" key="2">
    <source>
        <dbReference type="Proteomes" id="UP001207408"/>
    </source>
</evidence>
<dbReference type="AlphaFoldDB" id="A0AAE3MJ41"/>